<keyword evidence="2" id="KW-1185">Reference proteome</keyword>
<dbReference type="RefSeq" id="WP_379534160.1">
    <property type="nucleotide sequence ID" value="NZ_JBHSBI010000033.1"/>
</dbReference>
<dbReference type="Proteomes" id="UP001595851">
    <property type="component" value="Unassembled WGS sequence"/>
</dbReference>
<accession>A0ABV8GK39</accession>
<evidence type="ECO:0000313" key="2">
    <source>
        <dbReference type="Proteomes" id="UP001595851"/>
    </source>
</evidence>
<reference evidence="2" key="1">
    <citation type="journal article" date="2019" name="Int. J. Syst. Evol. Microbiol.">
        <title>The Global Catalogue of Microorganisms (GCM) 10K type strain sequencing project: providing services to taxonomists for standard genome sequencing and annotation.</title>
        <authorList>
            <consortium name="The Broad Institute Genomics Platform"/>
            <consortium name="The Broad Institute Genome Sequencing Center for Infectious Disease"/>
            <person name="Wu L."/>
            <person name="Ma J."/>
        </authorList>
    </citation>
    <scope>NUCLEOTIDE SEQUENCE [LARGE SCALE GENOMIC DNA]</scope>
    <source>
        <strain evidence="2">TBRC 1276</strain>
    </source>
</reference>
<comment type="caution">
    <text evidence="1">The sequence shown here is derived from an EMBL/GenBank/DDBJ whole genome shotgun (WGS) entry which is preliminary data.</text>
</comment>
<protein>
    <submittedName>
        <fullName evidence="1">Uncharacterized protein</fullName>
    </submittedName>
</protein>
<gene>
    <name evidence="1" type="ORF">ACFOY2_44320</name>
</gene>
<sequence>MITNVTAAHARHIRAPAVLALIGLGPNLLPPLPPGTLAAPGTGVAAILAGSRR</sequence>
<organism evidence="1 2">
    <name type="scientific">Nonomuraea purpurea</name>
    <dbReference type="NCBI Taxonomy" id="1849276"/>
    <lineage>
        <taxon>Bacteria</taxon>
        <taxon>Bacillati</taxon>
        <taxon>Actinomycetota</taxon>
        <taxon>Actinomycetes</taxon>
        <taxon>Streptosporangiales</taxon>
        <taxon>Streptosporangiaceae</taxon>
        <taxon>Nonomuraea</taxon>
    </lineage>
</organism>
<proteinExistence type="predicted"/>
<evidence type="ECO:0000313" key="1">
    <source>
        <dbReference type="EMBL" id="MFC4014315.1"/>
    </source>
</evidence>
<dbReference type="EMBL" id="JBHSBI010000033">
    <property type="protein sequence ID" value="MFC4014315.1"/>
    <property type="molecule type" value="Genomic_DNA"/>
</dbReference>
<name>A0ABV8GK39_9ACTN</name>